<dbReference type="EMBL" id="JENW01000112">
    <property type="protein sequence ID" value="KEI14804.1"/>
    <property type="molecule type" value="Genomic_DNA"/>
</dbReference>
<dbReference type="Pfam" id="PF07694">
    <property type="entry name" value="5TM-5TMR_LYT"/>
    <property type="match status" value="1"/>
</dbReference>
<feature type="transmembrane region" description="Helical" evidence="14">
    <location>
        <begin position="72"/>
        <end position="93"/>
    </location>
</feature>
<dbReference type="AlphaFoldDB" id="A0AA40IT42"/>
<dbReference type="SUPFAM" id="SSF55781">
    <property type="entry name" value="GAF domain-like"/>
    <property type="match status" value="1"/>
</dbReference>
<dbReference type="GO" id="GO:0000155">
    <property type="term" value="F:phosphorelay sensor kinase activity"/>
    <property type="evidence" value="ECO:0007669"/>
    <property type="project" value="InterPro"/>
</dbReference>
<keyword evidence="11 14" id="KW-1133">Transmembrane helix</keyword>
<feature type="transmembrane region" description="Helical" evidence="14">
    <location>
        <begin position="137"/>
        <end position="157"/>
    </location>
</feature>
<evidence type="ECO:0000256" key="5">
    <source>
        <dbReference type="ARBA" id="ARBA00022553"/>
    </source>
</evidence>
<dbReference type="GO" id="GO:0005524">
    <property type="term" value="F:ATP binding"/>
    <property type="evidence" value="ECO:0007669"/>
    <property type="project" value="UniProtKB-KW"/>
</dbReference>
<dbReference type="Proteomes" id="UP000027770">
    <property type="component" value="Unassembled WGS sequence"/>
</dbReference>
<keyword evidence="9" id="KW-0418">Kinase</keyword>
<accession>A0AA40IT42</accession>
<organism evidence="16 17">
    <name type="scientific">Clostridium novyi B str. ATCC 27606</name>
    <dbReference type="NCBI Taxonomy" id="1443123"/>
    <lineage>
        <taxon>Bacteria</taxon>
        <taxon>Bacillati</taxon>
        <taxon>Bacillota</taxon>
        <taxon>Clostridia</taxon>
        <taxon>Eubacteriales</taxon>
        <taxon>Clostridiaceae</taxon>
        <taxon>Clostridium</taxon>
    </lineage>
</organism>
<keyword evidence="13 14" id="KW-0472">Membrane</keyword>
<evidence type="ECO:0000256" key="12">
    <source>
        <dbReference type="ARBA" id="ARBA00023012"/>
    </source>
</evidence>
<evidence type="ECO:0000256" key="10">
    <source>
        <dbReference type="ARBA" id="ARBA00022840"/>
    </source>
</evidence>
<keyword evidence="8" id="KW-0547">Nucleotide-binding</keyword>
<keyword evidence="17" id="KW-1185">Reference proteome</keyword>
<name>A0AA40IT42_CLONO</name>
<dbReference type="InterPro" id="IPR010559">
    <property type="entry name" value="Sig_transdc_His_kin_internal"/>
</dbReference>
<dbReference type="Gene3D" id="3.30.565.10">
    <property type="entry name" value="Histidine kinase-like ATPase, C-terminal domain"/>
    <property type="match status" value="1"/>
</dbReference>
<dbReference type="SMART" id="SM00387">
    <property type="entry name" value="HATPase_c"/>
    <property type="match status" value="1"/>
</dbReference>
<feature type="transmembrane region" description="Helical" evidence="14">
    <location>
        <begin position="169"/>
        <end position="189"/>
    </location>
</feature>
<dbReference type="PANTHER" id="PTHR34220">
    <property type="entry name" value="SENSOR HISTIDINE KINASE YPDA"/>
    <property type="match status" value="1"/>
</dbReference>
<reference evidence="16 17" key="1">
    <citation type="submission" date="2014-02" db="EMBL/GenBank/DDBJ databases">
        <title>Plasmidome dynamics in the species complex Clostridium novyi sensu lato converts strains of independent lineages into distinctly different pathogens.</title>
        <authorList>
            <person name="Skarin H."/>
            <person name="Segerman B."/>
        </authorList>
    </citation>
    <scope>NUCLEOTIDE SEQUENCE [LARGE SCALE GENOMIC DNA]</scope>
    <source>
        <strain evidence="16 17">ATCC 27606</strain>
    </source>
</reference>
<keyword evidence="10" id="KW-0067">ATP-binding</keyword>
<evidence type="ECO:0000256" key="4">
    <source>
        <dbReference type="ARBA" id="ARBA00022475"/>
    </source>
</evidence>
<evidence type="ECO:0000256" key="1">
    <source>
        <dbReference type="ARBA" id="ARBA00000085"/>
    </source>
</evidence>
<dbReference type="Pfam" id="PF06580">
    <property type="entry name" value="His_kinase"/>
    <property type="match status" value="1"/>
</dbReference>
<feature type="domain" description="Histidine kinase/HSP90-like ATPase" evidence="15">
    <location>
        <begin position="449"/>
        <end position="556"/>
    </location>
</feature>
<keyword evidence="4" id="KW-1003">Cell membrane</keyword>
<evidence type="ECO:0000256" key="3">
    <source>
        <dbReference type="ARBA" id="ARBA00012438"/>
    </source>
</evidence>
<dbReference type="RefSeq" id="WP_039220447.1">
    <property type="nucleotide sequence ID" value="NZ_JENW01000112.1"/>
</dbReference>
<comment type="catalytic activity">
    <reaction evidence="1">
        <text>ATP + protein L-histidine = ADP + protein N-phospho-L-histidine.</text>
        <dbReference type="EC" id="2.7.13.3"/>
    </reaction>
</comment>
<protein>
    <recommendedName>
        <fullName evidence="3">histidine kinase</fullName>
        <ecNumber evidence="3">2.7.13.3</ecNumber>
    </recommendedName>
</protein>
<evidence type="ECO:0000256" key="7">
    <source>
        <dbReference type="ARBA" id="ARBA00022692"/>
    </source>
</evidence>
<evidence type="ECO:0000256" key="9">
    <source>
        <dbReference type="ARBA" id="ARBA00022777"/>
    </source>
</evidence>
<keyword evidence="12" id="KW-0902">Two-component regulatory system</keyword>
<evidence type="ECO:0000256" key="6">
    <source>
        <dbReference type="ARBA" id="ARBA00022679"/>
    </source>
</evidence>
<dbReference type="PANTHER" id="PTHR34220:SF7">
    <property type="entry name" value="SENSOR HISTIDINE KINASE YPDA"/>
    <property type="match status" value="1"/>
</dbReference>
<evidence type="ECO:0000256" key="14">
    <source>
        <dbReference type="SAM" id="Phobius"/>
    </source>
</evidence>
<keyword evidence="7 14" id="KW-0812">Transmembrane</keyword>
<dbReference type="Gene3D" id="3.30.450.40">
    <property type="match status" value="1"/>
</dbReference>
<keyword evidence="6" id="KW-0808">Transferase</keyword>
<feature type="transmembrane region" description="Helical" evidence="14">
    <location>
        <begin position="41"/>
        <end position="60"/>
    </location>
</feature>
<evidence type="ECO:0000259" key="15">
    <source>
        <dbReference type="SMART" id="SM00387"/>
    </source>
</evidence>
<dbReference type="InterPro" id="IPR011620">
    <property type="entry name" value="Sig_transdc_His_kinase_LytS_TM"/>
</dbReference>
<gene>
    <name evidence="16" type="ORF">Z959_00920</name>
</gene>
<dbReference type="InterPro" id="IPR029016">
    <property type="entry name" value="GAF-like_dom_sf"/>
</dbReference>
<evidence type="ECO:0000256" key="8">
    <source>
        <dbReference type="ARBA" id="ARBA00022741"/>
    </source>
</evidence>
<keyword evidence="5" id="KW-0597">Phosphoprotein</keyword>
<feature type="transmembrane region" description="Helical" evidence="14">
    <location>
        <begin position="105"/>
        <end position="125"/>
    </location>
</feature>
<evidence type="ECO:0000256" key="13">
    <source>
        <dbReference type="ARBA" id="ARBA00023136"/>
    </source>
</evidence>
<comment type="caution">
    <text evidence="16">The sequence shown here is derived from an EMBL/GenBank/DDBJ whole genome shotgun (WGS) entry which is preliminary data.</text>
</comment>
<proteinExistence type="predicted"/>
<dbReference type="Pfam" id="PF02518">
    <property type="entry name" value="HATPase_c"/>
    <property type="match status" value="1"/>
</dbReference>
<evidence type="ECO:0000313" key="16">
    <source>
        <dbReference type="EMBL" id="KEI14804.1"/>
    </source>
</evidence>
<evidence type="ECO:0000256" key="11">
    <source>
        <dbReference type="ARBA" id="ARBA00022989"/>
    </source>
</evidence>
<sequence length="557" mass="61525">MVDLIKNLINNMGYFILIAFVLSQCESLKKIIVKDEFNKKDLVILSIVFGGFGILGTYIGTEIHGAIANTRIVGVMAGGILCGPFIGILSAIISGIHRVLIESGGLTAIPCAVTTVACGFIGGFLHKYTNQSNRWLYGLLGGLGVETLEMILILIFSKPFYVALSIVKNIYIPMGLANAVGISLLILLIENIFEEKEEIAAKQAKISLDIANKTLPYFREINAESFEKICKIIKEYIKSDAVAITDKKHVLAHVGLGADHHIKGAEILTHATEEVIKKGKILTLTSAEEINCSYNSCPLKSGIIVPLKERKDIIGTLKIYYGKNDAISFKNKNLAIGLSQIISTQLEISKIGKLKEMATKAEIKALQTQINPHFLFNSLNTIASFVRINPNKARDLIINLSTFLRYNLEMGDDLVDVYKELEQVKAYVSVEKARFGEKISVTYNIQNNIDIKIPSLIIQPIVENAIKHGILNSGRKGKVKISIELKSNNAFEVIVEDNGVGIEEEIIKKVYSGTMKENKIGISNVNNRLKLFYGQGLNIERLEEGTKVSFIVKRIKE</sequence>
<dbReference type="GO" id="GO:0005886">
    <property type="term" value="C:plasma membrane"/>
    <property type="evidence" value="ECO:0007669"/>
    <property type="project" value="UniProtKB-SubCell"/>
</dbReference>
<dbReference type="EC" id="2.7.13.3" evidence="3"/>
<evidence type="ECO:0000256" key="2">
    <source>
        <dbReference type="ARBA" id="ARBA00004651"/>
    </source>
</evidence>
<dbReference type="InterPro" id="IPR036890">
    <property type="entry name" value="HATPase_C_sf"/>
</dbReference>
<dbReference type="InterPro" id="IPR003594">
    <property type="entry name" value="HATPase_dom"/>
</dbReference>
<comment type="subcellular location">
    <subcellularLocation>
        <location evidence="2">Cell membrane</location>
        <topology evidence="2">Multi-pass membrane protein</topology>
    </subcellularLocation>
</comment>
<evidence type="ECO:0000313" key="17">
    <source>
        <dbReference type="Proteomes" id="UP000027770"/>
    </source>
</evidence>
<dbReference type="InterPro" id="IPR050640">
    <property type="entry name" value="Bact_2-comp_sensor_kinase"/>
</dbReference>
<dbReference type="GO" id="GO:0071555">
    <property type="term" value="P:cell wall organization"/>
    <property type="evidence" value="ECO:0007669"/>
    <property type="project" value="InterPro"/>
</dbReference>
<dbReference type="SUPFAM" id="SSF55874">
    <property type="entry name" value="ATPase domain of HSP90 chaperone/DNA topoisomerase II/histidine kinase"/>
    <property type="match status" value="1"/>
</dbReference>
<dbReference type="Gene3D" id="1.10.1760.20">
    <property type="match status" value="1"/>
</dbReference>